<keyword evidence="5 9" id="KW-0812">Transmembrane</keyword>
<keyword evidence="7 9" id="KW-1133">Transmembrane helix</keyword>
<organism evidence="12 13">
    <name type="scientific">Marinobacter salexigens</name>
    <dbReference type="NCBI Taxonomy" id="1925763"/>
    <lineage>
        <taxon>Bacteria</taxon>
        <taxon>Pseudomonadati</taxon>
        <taxon>Pseudomonadota</taxon>
        <taxon>Gammaproteobacteria</taxon>
        <taxon>Pseudomonadales</taxon>
        <taxon>Marinobacteraceae</taxon>
        <taxon>Marinobacter</taxon>
    </lineage>
</organism>
<keyword evidence="3" id="KW-0597">Phosphoprotein</keyword>
<keyword evidence="8" id="KW-0902">Two-component regulatory system</keyword>
<feature type="domain" description="HAMP" evidence="11">
    <location>
        <begin position="189"/>
        <end position="240"/>
    </location>
</feature>
<dbReference type="InterPro" id="IPR003660">
    <property type="entry name" value="HAMP_dom"/>
</dbReference>
<dbReference type="Proteomes" id="UP000753376">
    <property type="component" value="Unassembled WGS sequence"/>
</dbReference>
<dbReference type="GO" id="GO:0016301">
    <property type="term" value="F:kinase activity"/>
    <property type="evidence" value="ECO:0007669"/>
    <property type="project" value="UniProtKB-KW"/>
</dbReference>
<dbReference type="InterPro" id="IPR050428">
    <property type="entry name" value="TCS_sensor_his_kinase"/>
</dbReference>
<feature type="transmembrane region" description="Helical" evidence="9">
    <location>
        <begin position="168"/>
        <end position="188"/>
    </location>
</feature>
<dbReference type="InterPro" id="IPR005467">
    <property type="entry name" value="His_kinase_dom"/>
</dbReference>
<gene>
    <name evidence="12" type="ORF">KO508_06360</name>
</gene>
<evidence type="ECO:0000259" key="10">
    <source>
        <dbReference type="PROSITE" id="PS50109"/>
    </source>
</evidence>
<dbReference type="PANTHER" id="PTHR45436">
    <property type="entry name" value="SENSOR HISTIDINE KINASE YKOH"/>
    <property type="match status" value="1"/>
</dbReference>
<feature type="domain" description="Histidine kinase" evidence="10">
    <location>
        <begin position="248"/>
        <end position="447"/>
    </location>
</feature>
<evidence type="ECO:0000256" key="3">
    <source>
        <dbReference type="ARBA" id="ARBA00022553"/>
    </source>
</evidence>
<comment type="caution">
    <text evidence="12">The sequence shown here is derived from an EMBL/GenBank/DDBJ whole genome shotgun (WGS) entry which is preliminary data.</text>
</comment>
<protein>
    <recommendedName>
        <fullName evidence="2">histidine kinase</fullName>
        <ecNumber evidence="2">2.7.13.3</ecNumber>
    </recommendedName>
</protein>
<evidence type="ECO:0000256" key="6">
    <source>
        <dbReference type="ARBA" id="ARBA00022777"/>
    </source>
</evidence>
<evidence type="ECO:0000256" key="5">
    <source>
        <dbReference type="ARBA" id="ARBA00022692"/>
    </source>
</evidence>
<dbReference type="EMBL" id="JAHKPV010000006">
    <property type="protein sequence ID" value="MBU2873632.1"/>
    <property type="molecule type" value="Genomic_DNA"/>
</dbReference>
<evidence type="ECO:0000256" key="7">
    <source>
        <dbReference type="ARBA" id="ARBA00022989"/>
    </source>
</evidence>
<dbReference type="Pfam" id="PF02518">
    <property type="entry name" value="HATPase_c"/>
    <property type="match status" value="1"/>
</dbReference>
<dbReference type="Pfam" id="PF00672">
    <property type="entry name" value="HAMP"/>
    <property type="match status" value="1"/>
</dbReference>
<keyword evidence="6 12" id="KW-0418">Kinase</keyword>
<keyword evidence="4" id="KW-0808">Transferase</keyword>
<evidence type="ECO:0000256" key="4">
    <source>
        <dbReference type="ARBA" id="ARBA00022679"/>
    </source>
</evidence>
<evidence type="ECO:0000256" key="2">
    <source>
        <dbReference type="ARBA" id="ARBA00012438"/>
    </source>
</evidence>
<proteinExistence type="predicted"/>
<dbReference type="PROSITE" id="PS50109">
    <property type="entry name" value="HIS_KIN"/>
    <property type="match status" value="1"/>
</dbReference>
<evidence type="ECO:0000313" key="13">
    <source>
        <dbReference type="Proteomes" id="UP000753376"/>
    </source>
</evidence>
<evidence type="ECO:0000313" key="12">
    <source>
        <dbReference type="EMBL" id="MBU2873632.1"/>
    </source>
</evidence>
<reference evidence="12 13" key="1">
    <citation type="submission" date="2021-05" db="EMBL/GenBank/DDBJ databases">
        <title>Draft genomes of bacteria isolated from model marine particles.</title>
        <authorList>
            <person name="Datta M.S."/>
            <person name="Schwartzman J.A."/>
            <person name="Enke T.N."/>
            <person name="Saavedra J."/>
            <person name="Cermak N."/>
            <person name="Cordero O.X."/>
        </authorList>
    </citation>
    <scope>NUCLEOTIDE SEQUENCE [LARGE SCALE GENOMIC DNA]</scope>
    <source>
        <strain evidence="12 13">D2M19</strain>
    </source>
</reference>
<dbReference type="PANTHER" id="PTHR45436:SF5">
    <property type="entry name" value="SENSOR HISTIDINE KINASE TRCS"/>
    <property type="match status" value="1"/>
</dbReference>
<evidence type="ECO:0000256" key="9">
    <source>
        <dbReference type="SAM" id="Phobius"/>
    </source>
</evidence>
<evidence type="ECO:0000259" key="11">
    <source>
        <dbReference type="PROSITE" id="PS50885"/>
    </source>
</evidence>
<dbReference type="InterPro" id="IPR003594">
    <property type="entry name" value="HATPase_dom"/>
</dbReference>
<name>A0ABS6A6P6_9GAMM</name>
<dbReference type="PROSITE" id="PS50885">
    <property type="entry name" value="HAMP"/>
    <property type="match status" value="1"/>
</dbReference>
<evidence type="ECO:0000256" key="8">
    <source>
        <dbReference type="ARBA" id="ARBA00023012"/>
    </source>
</evidence>
<keyword evidence="13" id="KW-1185">Reference proteome</keyword>
<dbReference type="SMART" id="SM00387">
    <property type="entry name" value="HATPase_c"/>
    <property type="match status" value="1"/>
</dbReference>
<dbReference type="EC" id="2.7.13.3" evidence="2"/>
<keyword evidence="9" id="KW-0472">Membrane</keyword>
<sequence length="452" mass="49261">MLADRLRRLPIATRMLVSALVLVVLVLPAAGALLSWNFREAVSTAFNERLESLLNVVIAGVNYDIRQDALVTNRQLGDSRFDRVFSGWYWQVRDDGDRILTSRSLWDQRLAVSQEPGMAFRTLAGPRGKQLRLLERDIRLPNLNEVLHVQVAASLDEVEAQVARFQTLLWLSLATLGGLLIVLIGLQIRWGLAPLRRIEQSLKAVEQGRQPSVETDLPRELARLADAINTVLERDQHLMERGRTAAGNLAHALKTPVSVLGTLAERLPSEQSAAMQAELKRLDEAIRHHLARASAAGPVTLGAEQEVATVLAPVIEGVQRLAGRRGLVFQSDLQEGLQVRIDAQDLQEIVGNLLENAINWAKGSISLTGTVEGGWLVLSVFDDGPGMSPDTRDQALSRGGRLDEARSGSGLGLSIVTELAVLHGGELRLGESTLGGLHAEVVLPLTHLRSGL</sequence>
<evidence type="ECO:0000256" key="1">
    <source>
        <dbReference type="ARBA" id="ARBA00000085"/>
    </source>
</evidence>
<accession>A0ABS6A6P6</accession>
<comment type="catalytic activity">
    <reaction evidence="1">
        <text>ATP + protein L-histidine = ADP + protein N-phospho-L-histidine.</text>
        <dbReference type="EC" id="2.7.13.3"/>
    </reaction>
</comment>